<comment type="caution">
    <text evidence="14">The sequence shown here is derived from an EMBL/GenBank/DDBJ whole genome shotgun (WGS) entry which is preliminary data.</text>
</comment>
<feature type="compositionally biased region" description="Basic and acidic residues" evidence="11">
    <location>
        <begin position="1108"/>
        <end position="1138"/>
    </location>
</feature>
<dbReference type="PROSITE" id="PS51999">
    <property type="entry name" value="ZF_GRF"/>
    <property type="match status" value="1"/>
</dbReference>
<dbReference type="InterPro" id="IPR022684">
    <property type="entry name" value="Calpain_cysteine_protease"/>
</dbReference>
<evidence type="ECO:0000313" key="14">
    <source>
        <dbReference type="EMBL" id="CAB9523127.1"/>
    </source>
</evidence>
<evidence type="ECO:0000259" key="12">
    <source>
        <dbReference type="PROSITE" id="PS50203"/>
    </source>
</evidence>
<dbReference type="Gene3D" id="3.90.70.10">
    <property type="entry name" value="Cysteine proteinases"/>
    <property type="match status" value="1"/>
</dbReference>
<keyword evidence="5 9" id="KW-0378">Hydrolase</keyword>
<feature type="domain" description="Calpain catalytic" evidence="12">
    <location>
        <begin position="100"/>
        <end position="561"/>
    </location>
</feature>
<dbReference type="GO" id="GO:0004198">
    <property type="term" value="F:calcium-dependent cysteine-type endopeptidase activity"/>
    <property type="evidence" value="ECO:0007669"/>
    <property type="project" value="InterPro"/>
</dbReference>
<evidence type="ECO:0000256" key="7">
    <source>
        <dbReference type="ARBA" id="ARBA00022833"/>
    </source>
</evidence>
<dbReference type="InterPro" id="IPR000169">
    <property type="entry name" value="Pept_cys_AS"/>
</dbReference>
<dbReference type="GO" id="GO:0008270">
    <property type="term" value="F:zinc ion binding"/>
    <property type="evidence" value="ECO:0007669"/>
    <property type="project" value="UniProtKB-KW"/>
</dbReference>
<feature type="compositionally biased region" description="Basic residues" evidence="11">
    <location>
        <begin position="42"/>
        <end position="52"/>
    </location>
</feature>
<feature type="compositionally biased region" description="Acidic residues" evidence="11">
    <location>
        <begin position="1067"/>
        <end position="1083"/>
    </location>
</feature>
<keyword evidence="7" id="KW-0862">Zinc</keyword>
<comment type="similarity">
    <text evidence="1">Belongs to the peptidase C2 family.</text>
</comment>
<dbReference type="SMART" id="SM00230">
    <property type="entry name" value="CysPc"/>
    <property type="match status" value="1"/>
</dbReference>
<dbReference type="InterPro" id="IPR001300">
    <property type="entry name" value="Peptidase_C2_calpain_cat"/>
</dbReference>
<evidence type="ECO:0000313" key="15">
    <source>
        <dbReference type="Proteomes" id="UP001153069"/>
    </source>
</evidence>
<protein>
    <submittedName>
        <fullName evidence="14">Calpain-type cysteine protease DEK1</fullName>
    </submittedName>
</protein>
<dbReference type="PROSITE" id="PS00139">
    <property type="entry name" value="THIOL_PROTEASE_CYS"/>
    <property type="match status" value="1"/>
</dbReference>
<gene>
    <name evidence="14" type="ORF">SEMRO_1380_G267780.1</name>
</gene>
<keyword evidence="4 10" id="KW-0863">Zinc-finger</keyword>
<evidence type="ECO:0000256" key="11">
    <source>
        <dbReference type="SAM" id="MobiDB-lite"/>
    </source>
</evidence>
<dbReference type="GO" id="GO:0005737">
    <property type="term" value="C:cytoplasm"/>
    <property type="evidence" value="ECO:0007669"/>
    <property type="project" value="TreeGrafter"/>
</dbReference>
<keyword evidence="15" id="KW-1185">Reference proteome</keyword>
<keyword evidence="6 9" id="KW-0788">Thiol protease</keyword>
<dbReference type="OrthoDB" id="205770at2759"/>
<evidence type="ECO:0000256" key="5">
    <source>
        <dbReference type="ARBA" id="ARBA00022801"/>
    </source>
</evidence>
<keyword evidence="3" id="KW-0479">Metal-binding</keyword>
<dbReference type="PROSITE" id="PS50203">
    <property type="entry name" value="CALPAIN_CAT"/>
    <property type="match status" value="1"/>
</dbReference>
<dbReference type="SUPFAM" id="SSF54001">
    <property type="entry name" value="Cysteine proteinases"/>
    <property type="match status" value="1"/>
</dbReference>
<evidence type="ECO:0000259" key="13">
    <source>
        <dbReference type="PROSITE" id="PS51999"/>
    </source>
</evidence>
<evidence type="ECO:0000256" key="4">
    <source>
        <dbReference type="ARBA" id="ARBA00022771"/>
    </source>
</evidence>
<evidence type="ECO:0000256" key="1">
    <source>
        <dbReference type="ARBA" id="ARBA00007623"/>
    </source>
</evidence>
<evidence type="ECO:0000256" key="6">
    <source>
        <dbReference type="ARBA" id="ARBA00022807"/>
    </source>
</evidence>
<feature type="domain" description="GRF-type" evidence="13">
    <location>
        <begin position="125"/>
        <end position="172"/>
    </location>
</feature>
<evidence type="ECO:0000256" key="3">
    <source>
        <dbReference type="ARBA" id="ARBA00022723"/>
    </source>
</evidence>
<dbReference type="PANTHER" id="PTHR10183">
    <property type="entry name" value="CALPAIN"/>
    <property type="match status" value="1"/>
</dbReference>
<feature type="active site" evidence="9">
    <location>
        <position position="455"/>
    </location>
</feature>
<sequence>MSGKDEAIELLSDDEIENTKPPAVSAQPAATIKKASVGANRGKMKAAPKRGKQARPLQAGIVLEEDVEAIVQQQSDAVDRLNTFVHEQLQRRKQGKQTELYHDPDFQCAPSSIQGSRKEGKAVKCKCGVEVQLAFSVKGPNSGRPYWTCGKPKHHQKGGPKRCDYFSWAFRAETMHWYRFGEHLGQTIVGPGGFQAAHLVQGKLGTCWFLSTLAVVAERPDLISRIIGGPQPGLPFGILKVNMFQDGFWTPVLVDNFLPCILDGESEVQQAINASLGVVANDARSVGKSGNSKHDPTALTHDNRRILSAVQAFLQEQQQPSTNPYAKKEPVTGEAWRSYLKDSAESTIRSNVPLDLNRKVTIQDLAYSKGKEMQLWPSLLEKAYAKCHASFNAVSGGWLDEAFLDLTGSPTLSFSLMSSGFDARHFWYKLLSFHHQRLPIGCATDSSAGGIIGRHAYSILDVHELKNVPAEFFHNKLADRSLGNVSGFTSFDQTLRLVRIRNPHGRGEWKGEWSDNDSQWRKLLLHLHREGSTLPPPSLVDDGTFYIAYDEFLMAFSTVTVVLAFEGNHARSFASNFPEKLSTHRCTRAFEVALISQEAGGPARDTVELYVMGIQKTRRGASLGRTDRKVSYKISDLGLLIANEGYNTVDGSMLGFKKAGHHRIILNRKKNNQCVVMPVSFGHPAATDPEKSFSVRFVADAPLMIRELPEVPRMDLVLHKFCFQPIRNMGQRKCKVVLDDKEGVQLYGEPRYRVIQVDCLADGGGVVFVYGCINRRLLKRKDVTNDRKDFSLNLQLEATCRGMMCRTETGFLDHETIAKGKKFQAAWRRFTCQFPFEVKTRVLFVLVQSGQDTEMGSVTGKCQINEASSVVRQKALKQAVITTSGGLATKDTACTISYESFGIFNNECDVESEDDSLHNAMFGSIDALAASGAGFVGGFGLDGFDPELEQALALPRGDLELQAALEMSKADTTTRSNSGVAAMSEDEAIRVALQLSKGDNFLEPAARNFYKDYQTAEDQALQEAIKRSLQAEKSTSNGEVVVLDDVADGAADHIPPPSKKQRTASDEVIEIDDDSDADEEQAREDDNKKGEDSATPTCTGIEADDDDKEGKGAGDRSTELAERRRRAAEAAEKRLRLN</sequence>
<dbReference type="AlphaFoldDB" id="A0A9N8EL86"/>
<dbReference type="InterPro" id="IPR038765">
    <property type="entry name" value="Papain-like_cys_pep_sf"/>
</dbReference>
<name>A0A9N8EL86_9STRA</name>
<proteinExistence type="inferred from homology"/>
<feature type="active site" evidence="8 9">
    <location>
        <position position="502"/>
    </location>
</feature>
<dbReference type="GO" id="GO:0006508">
    <property type="term" value="P:proteolysis"/>
    <property type="evidence" value="ECO:0007669"/>
    <property type="project" value="UniProtKB-KW"/>
</dbReference>
<dbReference type="EMBL" id="CAICTM010001378">
    <property type="protein sequence ID" value="CAB9523127.1"/>
    <property type="molecule type" value="Genomic_DNA"/>
</dbReference>
<dbReference type="PANTHER" id="PTHR10183:SF379">
    <property type="entry name" value="CALPAIN-5"/>
    <property type="match status" value="1"/>
</dbReference>
<accession>A0A9N8EL86</accession>
<evidence type="ECO:0000256" key="9">
    <source>
        <dbReference type="PROSITE-ProRule" id="PRU00239"/>
    </source>
</evidence>
<reference evidence="14" key="1">
    <citation type="submission" date="2020-06" db="EMBL/GenBank/DDBJ databases">
        <authorList>
            <consortium name="Plant Systems Biology data submission"/>
        </authorList>
    </citation>
    <scope>NUCLEOTIDE SEQUENCE</scope>
    <source>
        <strain evidence="14">D6</strain>
    </source>
</reference>
<feature type="region of interest" description="Disordered" evidence="11">
    <location>
        <begin position="1048"/>
        <end position="1138"/>
    </location>
</feature>
<evidence type="ECO:0000256" key="8">
    <source>
        <dbReference type="PIRSR" id="PIRSR622684-1"/>
    </source>
</evidence>
<dbReference type="Proteomes" id="UP001153069">
    <property type="component" value="Unassembled WGS sequence"/>
</dbReference>
<evidence type="ECO:0000256" key="2">
    <source>
        <dbReference type="ARBA" id="ARBA00022670"/>
    </source>
</evidence>
<feature type="active site" evidence="9">
    <location>
        <position position="207"/>
    </location>
</feature>
<keyword evidence="2 9" id="KW-0645">Protease</keyword>
<dbReference type="Pfam" id="PF00648">
    <property type="entry name" value="Peptidase_C2"/>
    <property type="match status" value="2"/>
</dbReference>
<dbReference type="InterPro" id="IPR010666">
    <property type="entry name" value="Znf_GRF"/>
</dbReference>
<evidence type="ECO:0000256" key="10">
    <source>
        <dbReference type="PROSITE-ProRule" id="PRU01343"/>
    </source>
</evidence>
<organism evidence="14 15">
    <name type="scientific">Seminavis robusta</name>
    <dbReference type="NCBI Taxonomy" id="568900"/>
    <lineage>
        <taxon>Eukaryota</taxon>
        <taxon>Sar</taxon>
        <taxon>Stramenopiles</taxon>
        <taxon>Ochrophyta</taxon>
        <taxon>Bacillariophyta</taxon>
        <taxon>Bacillariophyceae</taxon>
        <taxon>Bacillariophycidae</taxon>
        <taxon>Naviculales</taxon>
        <taxon>Naviculaceae</taxon>
        <taxon>Seminavis</taxon>
    </lineage>
</organism>
<feature type="region of interest" description="Disordered" evidence="11">
    <location>
        <begin position="12"/>
        <end position="52"/>
    </location>
</feature>